<reference evidence="1" key="2">
    <citation type="submission" date="2021-01" db="EMBL/GenBank/DDBJ databases">
        <authorList>
            <person name="Hahn C.R."/>
            <person name="Youssef N.H."/>
            <person name="Elshahed M."/>
        </authorList>
    </citation>
    <scope>NUCLEOTIDE SEQUENCE</scope>
    <source>
        <strain evidence="1">Zod_Metabat.24</strain>
    </source>
</reference>
<accession>A0A9D8KFS6</accession>
<organism evidence="1 2">
    <name type="scientific">Candidatus Zymogenus saltonus</name>
    <dbReference type="NCBI Taxonomy" id="2844893"/>
    <lineage>
        <taxon>Bacteria</taxon>
        <taxon>Deltaproteobacteria</taxon>
        <taxon>Candidatus Zymogenia</taxon>
        <taxon>Candidatus Zymogeniales</taxon>
        <taxon>Candidatus Zymogenaceae</taxon>
        <taxon>Candidatus Zymogenus</taxon>
    </lineage>
</organism>
<protein>
    <submittedName>
        <fullName evidence="1">Uncharacterized protein</fullName>
    </submittedName>
</protein>
<evidence type="ECO:0000313" key="2">
    <source>
        <dbReference type="Proteomes" id="UP000809273"/>
    </source>
</evidence>
<dbReference type="AlphaFoldDB" id="A0A9D8KFS6"/>
<gene>
    <name evidence="1" type="ORF">JW984_13740</name>
</gene>
<dbReference type="Proteomes" id="UP000809273">
    <property type="component" value="Unassembled WGS sequence"/>
</dbReference>
<proteinExistence type="predicted"/>
<dbReference type="EMBL" id="JAFGIX010000070">
    <property type="protein sequence ID" value="MBN1574255.1"/>
    <property type="molecule type" value="Genomic_DNA"/>
</dbReference>
<comment type="caution">
    <text evidence="1">The sequence shown here is derived from an EMBL/GenBank/DDBJ whole genome shotgun (WGS) entry which is preliminary data.</text>
</comment>
<reference evidence="1" key="1">
    <citation type="journal article" date="2021" name="Environ. Microbiol.">
        <title>Genomic characterization of three novel Desulfobacterota classes expand the metabolic and phylogenetic diversity of the phylum.</title>
        <authorList>
            <person name="Murphy C.L."/>
            <person name="Biggerstaff J."/>
            <person name="Eichhorn A."/>
            <person name="Ewing E."/>
            <person name="Shahan R."/>
            <person name="Soriano D."/>
            <person name="Stewart S."/>
            <person name="VanMol K."/>
            <person name="Walker R."/>
            <person name="Walters P."/>
            <person name="Elshahed M.S."/>
            <person name="Youssef N.H."/>
        </authorList>
    </citation>
    <scope>NUCLEOTIDE SEQUENCE</scope>
    <source>
        <strain evidence="1">Zod_Metabat.24</strain>
    </source>
</reference>
<name>A0A9D8KFS6_9DELT</name>
<evidence type="ECO:0000313" key="1">
    <source>
        <dbReference type="EMBL" id="MBN1574255.1"/>
    </source>
</evidence>
<sequence length="130" mass="14869">MGLPYLNNFESDYKFIVQFFREEIKGLVIAAEKFDIKQNLSITAISELRSAFDHLMRADSAKYGIYSEEEIFEESGLGIVEYYKTNLDKALAHLFRAGYDAYDIIAIGLIDQIDSMLNEISPKTCIYSNN</sequence>